<evidence type="ECO:0000313" key="2">
    <source>
        <dbReference type="Proteomes" id="UP000612456"/>
    </source>
</evidence>
<dbReference type="Proteomes" id="UP000612456">
    <property type="component" value="Unassembled WGS sequence"/>
</dbReference>
<reference evidence="1" key="2">
    <citation type="submission" date="2020-09" db="EMBL/GenBank/DDBJ databases">
        <authorList>
            <person name="Sun Q."/>
            <person name="Zhou Y."/>
        </authorList>
    </citation>
    <scope>NUCLEOTIDE SEQUENCE</scope>
    <source>
        <strain evidence="1">CGMCC 1.15178</strain>
    </source>
</reference>
<gene>
    <name evidence="1" type="ORF">GCM10010911_61640</name>
</gene>
<comment type="caution">
    <text evidence="1">The sequence shown here is derived from an EMBL/GenBank/DDBJ whole genome shotgun (WGS) entry which is preliminary data.</text>
</comment>
<name>A0A916ZGF7_9BACL</name>
<protein>
    <submittedName>
        <fullName evidence="1">Uncharacterized protein</fullName>
    </submittedName>
</protein>
<accession>A0A916ZGF7</accession>
<proteinExistence type="predicted"/>
<dbReference type="AlphaFoldDB" id="A0A916ZGF7"/>
<evidence type="ECO:0000313" key="1">
    <source>
        <dbReference type="EMBL" id="GGD94629.1"/>
    </source>
</evidence>
<reference evidence="1" key="1">
    <citation type="journal article" date="2014" name="Int. J. Syst. Evol. Microbiol.">
        <title>Complete genome sequence of Corynebacterium casei LMG S-19264T (=DSM 44701T), isolated from a smear-ripened cheese.</title>
        <authorList>
            <consortium name="US DOE Joint Genome Institute (JGI-PGF)"/>
            <person name="Walter F."/>
            <person name="Albersmeier A."/>
            <person name="Kalinowski J."/>
            <person name="Ruckert C."/>
        </authorList>
    </citation>
    <scope>NUCLEOTIDE SEQUENCE</scope>
    <source>
        <strain evidence="1">CGMCC 1.15178</strain>
    </source>
</reference>
<dbReference type="EMBL" id="BMHP01000007">
    <property type="protein sequence ID" value="GGD94629.1"/>
    <property type="molecule type" value="Genomic_DNA"/>
</dbReference>
<keyword evidence="2" id="KW-1185">Reference proteome</keyword>
<sequence>MKDTEKQSICFRSSFSVSEEDDSMKDTEKLLGGINHELK</sequence>
<organism evidence="1 2">
    <name type="scientific">Paenibacillus nasutitermitis</name>
    <dbReference type="NCBI Taxonomy" id="1652958"/>
    <lineage>
        <taxon>Bacteria</taxon>
        <taxon>Bacillati</taxon>
        <taxon>Bacillota</taxon>
        <taxon>Bacilli</taxon>
        <taxon>Bacillales</taxon>
        <taxon>Paenibacillaceae</taxon>
        <taxon>Paenibacillus</taxon>
    </lineage>
</organism>